<evidence type="ECO:0000313" key="2">
    <source>
        <dbReference type="EMBL" id="OWK29214.1"/>
    </source>
</evidence>
<dbReference type="EMBL" id="NBBI01000004">
    <property type="protein sequence ID" value="OWK29214.1"/>
    <property type="molecule type" value="Genomic_DNA"/>
</dbReference>
<feature type="domain" description="DUF6950" evidence="1">
    <location>
        <begin position="9"/>
        <end position="138"/>
    </location>
</feature>
<keyword evidence="3" id="KW-1185">Reference proteome</keyword>
<comment type="caution">
    <text evidence="2">The sequence shown here is derived from an EMBL/GenBank/DDBJ whole genome shotgun (WGS) entry which is preliminary data.</text>
</comment>
<dbReference type="AlphaFoldDB" id="A0A245ZHJ7"/>
<organism evidence="2 3">
    <name type="scientific">Sphingomonas dokdonensis</name>
    <dbReference type="NCBI Taxonomy" id="344880"/>
    <lineage>
        <taxon>Bacteria</taxon>
        <taxon>Pseudomonadati</taxon>
        <taxon>Pseudomonadota</taxon>
        <taxon>Alphaproteobacteria</taxon>
        <taxon>Sphingomonadales</taxon>
        <taxon>Sphingomonadaceae</taxon>
        <taxon>Sphingomonas</taxon>
    </lineage>
</organism>
<dbReference type="Pfam" id="PF22262">
    <property type="entry name" value="DUF6950"/>
    <property type="match status" value="1"/>
</dbReference>
<dbReference type="InterPro" id="IPR053802">
    <property type="entry name" value="DUF6950"/>
</dbReference>
<reference evidence="2 3" key="1">
    <citation type="submission" date="2017-03" db="EMBL/GenBank/DDBJ databases">
        <title>Genome sequence of Sphingomonas dokdonensis DSM 21029.</title>
        <authorList>
            <person name="Poehlein A."/>
            <person name="Wuebbeler J.H."/>
            <person name="Steinbuechel A."/>
            <person name="Daniel R."/>
        </authorList>
    </citation>
    <scope>NUCLEOTIDE SEQUENCE [LARGE SCALE GENOMIC DNA]</scope>
    <source>
        <strain evidence="2 3">DSM 21029</strain>
    </source>
</reference>
<protein>
    <recommendedName>
        <fullName evidence="1">DUF6950 domain-containing protein</fullName>
    </recommendedName>
</protein>
<dbReference type="OrthoDB" id="7210727at2"/>
<dbReference type="RefSeq" id="WP_088367548.1">
    <property type="nucleotide sequence ID" value="NZ_NBBI01000004.1"/>
</dbReference>
<dbReference type="Proteomes" id="UP000197290">
    <property type="component" value="Unassembled WGS sequence"/>
</dbReference>
<evidence type="ECO:0000259" key="1">
    <source>
        <dbReference type="Pfam" id="PF22262"/>
    </source>
</evidence>
<proteinExistence type="predicted"/>
<sequence>MSEAVRRRDATQATLDAWRGRKFKLGHADCVRLAADHLRRMGHKVRLPAKGKYATVRSALKELKARGYADLPAALDDMGLEQIAPAAARIGDIIAIPSEHAIGCLMVAVGNGRTLGWQEDHEGAEVFQPVEYVGAWRV</sequence>
<evidence type="ECO:0000313" key="3">
    <source>
        <dbReference type="Proteomes" id="UP000197290"/>
    </source>
</evidence>
<name>A0A245ZHJ7_9SPHN</name>
<accession>A0A245ZHJ7</accession>
<gene>
    <name evidence="2" type="ORF">SPDO_21950</name>
</gene>